<accession>A0A922HQ14</accession>
<reference evidence="6" key="1">
    <citation type="submission" date="2013-05" db="EMBL/GenBank/DDBJ databases">
        <authorList>
            <person name="Yim A.K.Y."/>
            <person name="Chan T.F."/>
            <person name="Ji K.M."/>
            <person name="Liu X.Y."/>
            <person name="Zhou J.W."/>
            <person name="Li R.Q."/>
            <person name="Yang K.Y."/>
            <person name="Li J."/>
            <person name="Li M."/>
            <person name="Law P.T.W."/>
            <person name="Wu Y.L."/>
            <person name="Cai Z.L."/>
            <person name="Qin H."/>
            <person name="Bao Y."/>
            <person name="Leung R.K.K."/>
            <person name="Ng P.K.S."/>
            <person name="Zou J."/>
            <person name="Zhong X.J."/>
            <person name="Ran P.X."/>
            <person name="Zhong N.S."/>
            <person name="Liu Z.G."/>
            <person name="Tsui S.K.W."/>
        </authorList>
    </citation>
    <scope>NUCLEOTIDE SEQUENCE</scope>
    <source>
        <strain evidence="6">Derf</strain>
        <tissue evidence="6">Whole organism</tissue>
    </source>
</reference>
<dbReference type="GO" id="GO:0016614">
    <property type="term" value="F:oxidoreductase activity, acting on CH-OH group of donors"/>
    <property type="evidence" value="ECO:0007669"/>
    <property type="project" value="InterPro"/>
</dbReference>
<reference evidence="6" key="4">
    <citation type="journal article" date="2022" name="Res Sq">
        <title>Comparative Genomics Reveals Insights into the Divergent Evolution of Astigmatic Mites and Household Pest Adaptations.</title>
        <authorList>
            <person name="Xiong Q."/>
            <person name="Wan A.T.-Y."/>
            <person name="Liu X.-Y."/>
            <person name="Fung C.S.-H."/>
            <person name="Xiao X."/>
            <person name="Malainual N."/>
            <person name="Hou J."/>
            <person name="Wang L."/>
            <person name="Wang M."/>
            <person name="Yang K."/>
            <person name="Cui Y."/>
            <person name="Leung E."/>
            <person name="Nong W."/>
            <person name="Shin S.-K."/>
            <person name="Au S."/>
            <person name="Jeong K.Y."/>
            <person name="Chew F.T."/>
            <person name="Hui J."/>
            <person name="Leung T.F."/>
            <person name="Tungtrongchitr A."/>
            <person name="Zhong N."/>
            <person name="Liu Z."/>
            <person name="Tsui S."/>
        </authorList>
    </citation>
    <scope>NUCLEOTIDE SEQUENCE</scope>
    <source>
        <strain evidence="6">Derf</strain>
        <tissue evidence="6">Whole organism</tissue>
    </source>
</reference>
<keyword evidence="3" id="KW-0285">Flavoprotein</keyword>
<dbReference type="PANTHER" id="PTHR11552">
    <property type="entry name" value="GLUCOSE-METHANOL-CHOLINE GMC OXIDOREDUCTASE"/>
    <property type="match status" value="1"/>
</dbReference>
<dbReference type="Proteomes" id="UP000828236">
    <property type="component" value="Unassembled WGS sequence"/>
</dbReference>
<dbReference type="Pfam" id="PF00732">
    <property type="entry name" value="GMC_oxred_N"/>
    <property type="match status" value="1"/>
</dbReference>
<dbReference type="SUPFAM" id="SSF54373">
    <property type="entry name" value="FAD-linked reductases, C-terminal domain"/>
    <property type="match status" value="1"/>
</dbReference>
<dbReference type="InterPro" id="IPR012132">
    <property type="entry name" value="GMC_OxRdtase"/>
</dbReference>
<dbReference type="OrthoDB" id="6487978at2759"/>
<evidence type="ECO:0000313" key="6">
    <source>
        <dbReference type="EMBL" id="KAH9497740.1"/>
    </source>
</evidence>
<dbReference type="GO" id="GO:0050660">
    <property type="term" value="F:flavin adenine dinucleotide binding"/>
    <property type="evidence" value="ECO:0007669"/>
    <property type="project" value="InterPro"/>
</dbReference>
<dbReference type="InterPro" id="IPR036188">
    <property type="entry name" value="FAD/NAD-bd_sf"/>
</dbReference>
<evidence type="ECO:0000259" key="4">
    <source>
        <dbReference type="PROSITE" id="PS00623"/>
    </source>
</evidence>
<feature type="binding site" evidence="2">
    <location>
        <position position="262"/>
    </location>
    <ligand>
        <name>FAD</name>
        <dbReference type="ChEBI" id="CHEBI:57692"/>
    </ligand>
</feature>
<name>A0A922HQ14_DERFA</name>
<reference evidence="5" key="2">
    <citation type="submission" date="2020-06" db="EMBL/GenBank/DDBJ databases">
        <authorList>
            <person name="Ji K."/>
            <person name="Li J."/>
        </authorList>
    </citation>
    <scope>NUCLEOTIDE SEQUENCE</scope>
    <source>
        <strain evidence="5">JKM2019</strain>
        <tissue evidence="5">Whole body</tissue>
    </source>
</reference>
<dbReference type="EMBL" id="ASGP02000007">
    <property type="protein sequence ID" value="KAH9497740.1"/>
    <property type="molecule type" value="Genomic_DNA"/>
</dbReference>
<feature type="binding site" evidence="2">
    <location>
        <position position="126"/>
    </location>
    <ligand>
        <name>FAD</name>
        <dbReference type="ChEBI" id="CHEBI:57692"/>
    </ligand>
</feature>
<keyword evidence="2 3" id="KW-0274">FAD</keyword>
<evidence type="ECO:0000313" key="5">
    <source>
        <dbReference type="EMBL" id="KAH7645418.1"/>
    </source>
</evidence>
<proteinExistence type="inferred from homology"/>
<feature type="binding site" evidence="2">
    <location>
        <position position="122"/>
    </location>
    <ligand>
        <name>FAD</name>
        <dbReference type="ChEBI" id="CHEBI:57692"/>
    </ligand>
</feature>
<dbReference type="AlphaFoldDB" id="A0A922HQ14"/>
<reference evidence="5" key="3">
    <citation type="journal article" date="2021" name="World Allergy Organ. J.">
        <title>Chromosome-level assembly of Dermatophagoides farinae genome and transcriptome reveals two novel allergens Der f 37 and Der f 39.</title>
        <authorList>
            <person name="Chen J."/>
            <person name="Cai Z."/>
            <person name="Fan D."/>
            <person name="Hu J."/>
            <person name="Hou Y."/>
            <person name="He Y."/>
            <person name="Zhang Z."/>
            <person name="Zhao Z."/>
            <person name="Gao P."/>
            <person name="Hu W."/>
            <person name="Sun J."/>
            <person name="Li J."/>
            <person name="Ji K."/>
        </authorList>
    </citation>
    <scope>NUCLEOTIDE SEQUENCE</scope>
    <source>
        <strain evidence="5">JKM2019</strain>
    </source>
</reference>
<dbReference type="Pfam" id="PF05199">
    <property type="entry name" value="GMC_oxred_C"/>
    <property type="match status" value="1"/>
</dbReference>
<dbReference type="EMBL" id="SDOV01000001">
    <property type="protein sequence ID" value="KAH7645418.1"/>
    <property type="molecule type" value="Genomic_DNA"/>
</dbReference>
<dbReference type="PANTHER" id="PTHR11552:SF227">
    <property type="entry name" value="GLUCOSE DEHYDROGENASE [FAD, QUINONE]-LIKE PROTEIN"/>
    <property type="match status" value="1"/>
</dbReference>
<dbReference type="PIRSF" id="PIRSF000137">
    <property type="entry name" value="Alcohol_oxidase"/>
    <property type="match status" value="1"/>
</dbReference>
<keyword evidence="7" id="KW-1185">Reference proteome</keyword>
<evidence type="ECO:0000256" key="3">
    <source>
        <dbReference type="RuleBase" id="RU003968"/>
    </source>
</evidence>
<comment type="similarity">
    <text evidence="1 3">Belongs to the GMC oxidoreductase family.</text>
</comment>
<comment type="caution">
    <text evidence="6">The sequence shown here is derived from an EMBL/GenBank/DDBJ whole genome shotgun (WGS) entry which is preliminary data.</text>
</comment>
<organism evidence="6 7">
    <name type="scientific">Dermatophagoides farinae</name>
    <name type="common">American house dust mite</name>
    <dbReference type="NCBI Taxonomy" id="6954"/>
    <lineage>
        <taxon>Eukaryota</taxon>
        <taxon>Metazoa</taxon>
        <taxon>Ecdysozoa</taxon>
        <taxon>Arthropoda</taxon>
        <taxon>Chelicerata</taxon>
        <taxon>Arachnida</taxon>
        <taxon>Acari</taxon>
        <taxon>Acariformes</taxon>
        <taxon>Sarcoptiformes</taxon>
        <taxon>Astigmata</taxon>
        <taxon>Psoroptidia</taxon>
        <taxon>Analgoidea</taxon>
        <taxon>Pyroglyphidae</taxon>
        <taxon>Dermatophagoidinae</taxon>
        <taxon>Dermatophagoides</taxon>
    </lineage>
</organism>
<gene>
    <name evidence="6" type="ORF">DERF_013701</name>
    <name evidence="5" type="ORF">HUG17_0956</name>
</gene>
<sequence length="613" mass="68335">MATTASLTTQLLAISVISLQRQILHNNNVNRTELDTNNYDYIIVGSGSAGAVVANRLAAFNQSSLRILLLEAGGAQSVVSDMPGLTPWLVGSEMDWQYLTIPQTNIGQAFRDQRIRQPKGKVIGGTSTINWMLYNRGNRRSYDNWYTTYGCDGWDYNSILPYFIRSENNTSPKIVQENRGYHGTNGPMGVSPMAHPDPMLYVFQQQMNSFGIPTIDINGESQMGTMIYELTVNNGTRCSTGNSYIDPNPYANNLHIMANSFVTKILFEHNNQTNNITAIGVEFTSNGNNYTVMANHEVILSAGCIASPQILMLSGIGPRQHLESMNITVIADLPVGENFQDHVFIHHYYGVKNHSLLNEAVGPTVEQLYEYYINQTGPLTQLPNSITFFSTKTNDNPEWPNAVIDVNAYSVLRNLTETVSSYGINLQQWADFWTPYLGKQYLLVTSAIYRTYSRGTIRLATTNPFDQPLIDPRYLSDPRDLQALVDMTKILFYVTQTGEFPKYAEIFSQPIPGCQFCPDRPLYQCDSYVRCIIRQVADTALHPGGACRMGSTNRTDIVVDPRLRVIGVDRLRVIDSSIIPELANANTHAASVMIGERGVQFIIDELSSSASSI</sequence>
<dbReference type="Proteomes" id="UP000790347">
    <property type="component" value="Unassembled WGS sequence"/>
</dbReference>
<dbReference type="SUPFAM" id="SSF51905">
    <property type="entry name" value="FAD/NAD(P)-binding domain"/>
    <property type="match status" value="1"/>
</dbReference>
<protein>
    <submittedName>
        <fullName evidence="5">Glucose dehydrogenase-like protein 3</fullName>
    </submittedName>
</protein>
<evidence type="ECO:0000256" key="1">
    <source>
        <dbReference type="ARBA" id="ARBA00010790"/>
    </source>
</evidence>
<dbReference type="InterPro" id="IPR000172">
    <property type="entry name" value="GMC_OxRdtase_N"/>
</dbReference>
<comment type="cofactor">
    <cofactor evidence="2">
        <name>FAD</name>
        <dbReference type="ChEBI" id="CHEBI:57692"/>
    </cofactor>
</comment>
<evidence type="ECO:0000313" key="7">
    <source>
        <dbReference type="Proteomes" id="UP000790347"/>
    </source>
</evidence>
<dbReference type="PROSITE" id="PS00623">
    <property type="entry name" value="GMC_OXRED_1"/>
    <property type="match status" value="1"/>
</dbReference>
<dbReference type="Gene3D" id="3.50.50.60">
    <property type="entry name" value="FAD/NAD(P)-binding domain"/>
    <property type="match status" value="1"/>
</dbReference>
<dbReference type="InterPro" id="IPR007867">
    <property type="entry name" value="GMC_OxRtase_C"/>
</dbReference>
<feature type="domain" description="Glucose-methanol-choline oxidoreductase N-terminal" evidence="4">
    <location>
        <begin position="120"/>
        <end position="143"/>
    </location>
</feature>
<evidence type="ECO:0000256" key="2">
    <source>
        <dbReference type="PIRSR" id="PIRSR000137-2"/>
    </source>
</evidence>
<dbReference type="Gene3D" id="3.30.560.10">
    <property type="entry name" value="Glucose Oxidase, domain 3"/>
    <property type="match status" value="1"/>
</dbReference>